<reference evidence="2" key="1">
    <citation type="journal article" date="2019" name="Sci. Rep.">
        <title>Draft genome of Tanacetum cinerariifolium, the natural source of mosquito coil.</title>
        <authorList>
            <person name="Yamashiro T."/>
            <person name="Shiraishi A."/>
            <person name="Satake H."/>
            <person name="Nakayama K."/>
        </authorList>
    </citation>
    <scope>NUCLEOTIDE SEQUENCE</scope>
</reference>
<feature type="compositionally biased region" description="Basic and acidic residues" evidence="1">
    <location>
        <begin position="296"/>
        <end position="308"/>
    </location>
</feature>
<feature type="region of interest" description="Disordered" evidence="1">
    <location>
        <begin position="99"/>
        <end position="124"/>
    </location>
</feature>
<gene>
    <name evidence="2" type="ORF">Tci_009123</name>
</gene>
<sequence length="332" mass="37200">MSTSKFAEVHNMIAFLSKPTESKGFEKIIDFLNAQSIKYALMVNPTIYTSCIDQFWATAKVKNINEESQLHAKTSVTIESAADEAVNKEMDNSFVRATTTASNLEAEQDSGDGPRRQDTMRDISAHTRRVKKLEKKYRSRTHKLKRLYKVGLTARVISSSSDEALNKEDTSKQGRIDEIDVDEDIALVSTHDDGSTQGKIIQDKGIEDVDEEEVVEVVTTVKMIIHAAQVTNAIVDILVSVAETIVTTALTITAESTKTIVEVKLIEEPEIPKKRKHQIRADKELAEKLQAKINEDDRLARERTQKEQEENDALTNTWNDIQAKIDADAQLA</sequence>
<organism evidence="2">
    <name type="scientific">Tanacetum cinerariifolium</name>
    <name type="common">Dalmatian daisy</name>
    <name type="synonym">Chrysanthemum cinerariifolium</name>
    <dbReference type="NCBI Taxonomy" id="118510"/>
    <lineage>
        <taxon>Eukaryota</taxon>
        <taxon>Viridiplantae</taxon>
        <taxon>Streptophyta</taxon>
        <taxon>Embryophyta</taxon>
        <taxon>Tracheophyta</taxon>
        <taxon>Spermatophyta</taxon>
        <taxon>Magnoliopsida</taxon>
        <taxon>eudicotyledons</taxon>
        <taxon>Gunneridae</taxon>
        <taxon>Pentapetalae</taxon>
        <taxon>asterids</taxon>
        <taxon>campanulids</taxon>
        <taxon>Asterales</taxon>
        <taxon>Asteraceae</taxon>
        <taxon>Asteroideae</taxon>
        <taxon>Anthemideae</taxon>
        <taxon>Anthemidinae</taxon>
        <taxon>Tanacetum</taxon>
    </lineage>
</organism>
<dbReference type="AlphaFoldDB" id="A0A6L2JMP0"/>
<feature type="region of interest" description="Disordered" evidence="1">
    <location>
        <begin position="296"/>
        <end position="315"/>
    </location>
</feature>
<protein>
    <recommendedName>
        <fullName evidence="3">Xylulose kinase-1</fullName>
    </recommendedName>
</protein>
<proteinExistence type="predicted"/>
<evidence type="ECO:0008006" key="3">
    <source>
        <dbReference type="Google" id="ProtNLM"/>
    </source>
</evidence>
<evidence type="ECO:0000313" key="2">
    <source>
        <dbReference type="EMBL" id="GEU37145.1"/>
    </source>
</evidence>
<feature type="compositionally biased region" description="Basic and acidic residues" evidence="1">
    <location>
        <begin position="112"/>
        <end position="124"/>
    </location>
</feature>
<name>A0A6L2JMP0_TANCI</name>
<evidence type="ECO:0000256" key="1">
    <source>
        <dbReference type="SAM" id="MobiDB-lite"/>
    </source>
</evidence>
<comment type="caution">
    <text evidence="2">The sequence shown here is derived from an EMBL/GenBank/DDBJ whole genome shotgun (WGS) entry which is preliminary data.</text>
</comment>
<accession>A0A6L2JMP0</accession>
<dbReference type="EMBL" id="BKCJ010000892">
    <property type="protein sequence ID" value="GEU37145.1"/>
    <property type="molecule type" value="Genomic_DNA"/>
</dbReference>